<dbReference type="EMBL" id="AAXG02000010">
    <property type="protein sequence ID" value="EDN00586.1"/>
    <property type="molecule type" value="Genomic_DNA"/>
</dbReference>
<dbReference type="AlphaFoldDB" id="A6NT23"/>
<gene>
    <name evidence="1" type="ORF">BACCAP_01352</name>
</gene>
<sequence length="52" mass="6052">MWFQLVENSDYYMYNSVKEVKVCPIRKKKRPAPNAVISGVIMYVRVDGVLCL</sequence>
<accession>A6NT23</accession>
<dbReference type="Proteomes" id="UP000003639">
    <property type="component" value="Unassembled WGS sequence"/>
</dbReference>
<protein>
    <submittedName>
        <fullName evidence="1">Uncharacterized protein</fullName>
    </submittedName>
</protein>
<reference evidence="1 2" key="1">
    <citation type="submission" date="2007-04" db="EMBL/GenBank/DDBJ databases">
        <authorList>
            <person name="Fulton L."/>
            <person name="Clifton S."/>
            <person name="Fulton B."/>
            <person name="Xu J."/>
            <person name="Minx P."/>
            <person name="Pepin K.H."/>
            <person name="Johnson M."/>
            <person name="Thiruvilangam P."/>
            <person name="Bhonagiri V."/>
            <person name="Nash W.E."/>
            <person name="Mardis E.R."/>
            <person name="Wilson R.K."/>
        </authorList>
    </citation>
    <scope>NUCLEOTIDE SEQUENCE [LARGE SCALE GENOMIC DNA]</scope>
    <source>
        <strain evidence="1 2">ATCC 29799</strain>
    </source>
</reference>
<name>A6NT23_9FIRM</name>
<comment type="caution">
    <text evidence="1">The sequence shown here is derived from an EMBL/GenBank/DDBJ whole genome shotgun (WGS) entry which is preliminary data.</text>
</comment>
<organism evidence="1 2">
    <name type="scientific">Pseudoflavonifractor capillosus ATCC 29799</name>
    <dbReference type="NCBI Taxonomy" id="411467"/>
    <lineage>
        <taxon>Bacteria</taxon>
        <taxon>Bacillati</taxon>
        <taxon>Bacillota</taxon>
        <taxon>Clostridia</taxon>
        <taxon>Eubacteriales</taxon>
        <taxon>Oscillospiraceae</taxon>
        <taxon>Pseudoflavonifractor</taxon>
    </lineage>
</organism>
<evidence type="ECO:0000313" key="2">
    <source>
        <dbReference type="Proteomes" id="UP000003639"/>
    </source>
</evidence>
<proteinExistence type="predicted"/>
<keyword evidence="2" id="KW-1185">Reference proteome</keyword>
<reference evidence="1 2" key="2">
    <citation type="submission" date="2007-06" db="EMBL/GenBank/DDBJ databases">
        <title>Draft genome sequence of Pseudoflavonifractor capillosus ATCC 29799.</title>
        <authorList>
            <person name="Sudarsanam P."/>
            <person name="Ley R."/>
            <person name="Guruge J."/>
            <person name="Turnbaugh P.J."/>
            <person name="Mahowald M."/>
            <person name="Liep D."/>
            <person name="Gordon J."/>
        </authorList>
    </citation>
    <scope>NUCLEOTIDE SEQUENCE [LARGE SCALE GENOMIC DNA]</scope>
    <source>
        <strain evidence="1 2">ATCC 29799</strain>
    </source>
</reference>
<evidence type="ECO:0000313" key="1">
    <source>
        <dbReference type="EMBL" id="EDN00586.1"/>
    </source>
</evidence>